<evidence type="ECO:0000259" key="7">
    <source>
        <dbReference type="Pfam" id="PF00155"/>
    </source>
</evidence>
<dbReference type="AlphaFoldDB" id="A0A1Y4MFZ0"/>
<evidence type="ECO:0000256" key="3">
    <source>
        <dbReference type="ARBA" id="ARBA00022576"/>
    </source>
</evidence>
<dbReference type="RefSeq" id="WP_087302878.1">
    <property type="nucleotide sequence ID" value="NZ_CAJFJR010000014.1"/>
</dbReference>
<dbReference type="FunFam" id="3.40.640.10:FF:000033">
    <property type="entry name" value="Aspartate aminotransferase"/>
    <property type="match status" value="1"/>
</dbReference>
<accession>A0A1Y4MFZ0</accession>
<dbReference type="EMBL" id="NFKP01000028">
    <property type="protein sequence ID" value="OUP67678.1"/>
    <property type="molecule type" value="Genomic_DNA"/>
</dbReference>
<dbReference type="PANTHER" id="PTHR46383:SF3">
    <property type="entry name" value="ASPARTATE AMINOTRANSFERASE-RELATED"/>
    <property type="match status" value="1"/>
</dbReference>
<dbReference type="GO" id="GO:0006520">
    <property type="term" value="P:amino acid metabolic process"/>
    <property type="evidence" value="ECO:0007669"/>
    <property type="project" value="InterPro"/>
</dbReference>
<dbReference type="CDD" id="cd00609">
    <property type="entry name" value="AAT_like"/>
    <property type="match status" value="1"/>
</dbReference>
<dbReference type="PROSITE" id="PS00105">
    <property type="entry name" value="AA_TRANSFER_CLASS_1"/>
    <property type="match status" value="1"/>
</dbReference>
<dbReference type="SUPFAM" id="SSF53383">
    <property type="entry name" value="PLP-dependent transferases"/>
    <property type="match status" value="1"/>
</dbReference>
<dbReference type="PANTHER" id="PTHR46383">
    <property type="entry name" value="ASPARTATE AMINOTRANSFERASE"/>
    <property type="match status" value="1"/>
</dbReference>
<comment type="similarity">
    <text evidence="2 6">Belongs to the class-I pyridoxal-phosphate-dependent aminotransferase family.</text>
</comment>
<evidence type="ECO:0000256" key="6">
    <source>
        <dbReference type="RuleBase" id="RU000481"/>
    </source>
</evidence>
<dbReference type="InterPro" id="IPR015421">
    <property type="entry name" value="PyrdxlP-dep_Trfase_major"/>
</dbReference>
<dbReference type="Gene3D" id="3.40.640.10">
    <property type="entry name" value="Type I PLP-dependent aspartate aminotransferase-like (Major domain)"/>
    <property type="match status" value="1"/>
</dbReference>
<dbReference type="Proteomes" id="UP000196386">
    <property type="component" value="Unassembled WGS sequence"/>
</dbReference>
<protein>
    <recommendedName>
        <fullName evidence="6">Aminotransferase</fullName>
        <ecNumber evidence="6">2.6.1.-</ecNumber>
    </recommendedName>
</protein>
<comment type="caution">
    <text evidence="8">The sequence shown here is derived from an EMBL/GenBank/DDBJ whole genome shotgun (WGS) entry which is preliminary data.</text>
</comment>
<dbReference type="GO" id="GO:0030170">
    <property type="term" value="F:pyridoxal phosphate binding"/>
    <property type="evidence" value="ECO:0007669"/>
    <property type="project" value="InterPro"/>
</dbReference>
<keyword evidence="5" id="KW-0663">Pyridoxal phosphate</keyword>
<evidence type="ECO:0000256" key="1">
    <source>
        <dbReference type="ARBA" id="ARBA00001933"/>
    </source>
</evidence>
<evidence type="ECO:0000313" key="8">
    <source>
        <dbReference type="EMBL" id="OUP67678.1"/>
    </source>
</evidence>
<sequence length="388" mass="43125">MDYDKILSRRAVAIKPSGIRKFFDIAAEMDDVISLGVGEPDFKTPWNIRRAGIESLERGHTWYTANSGLMQLREAACGYLKRRFTLEYDPKKELLITVGGSEAIDIAIRALVEPGDEVLVVEPSFVCYTPITELTGGVPVPIATRAEDAFRLTPEQLKAAITPRTKLLILPFPNNPTGAVMRRAHLEAIAGVLRGTDIMVLSDEIYAELTYGDERHISFAEIDGMKERTILVQGFSKSYAMTGWRLGYAAGPAPVIKQMTKIHQFSIMCAPTTSQYAAVEALRNGDADIEEMRGQYDMRRRLLVDGLNRMGLDCFSPEGAFYVFPSIRSTGLSSSDFCMRLLEAERVAVVPGDAFGESGEGFVRISYSYSVNHLLEALKRIDRFLKTL</sequence>
<evidence type="ECO:0000256" key="4">
    <source>
        <dbReference type="ARBA" id="ARBA00022679"/>
    </source>
</evidence>
<dbReference type="Pfam" id="PF00155">
    <property type="entry name" value="Aminotran_1_2"/>
    <property type="match status" value="1"/>
</dbReference>
<organism evidence="8 9">
    <name type="scientific">Anaerotruncus colihominis</name>
    <dbReference type="NCBI Taxonomy" id="169435"/>
    <lineage>
        <taxon>Bacteria</taxon>
        <taxon>Bacillati</taxon>
        <taxon>Bacillota</taxon>
        <taxon>Clostridia</taxon>
        <taxon>Eubacteriales</taxon>
        <taxon>Oscillospiraceae</taxon>
        <taxon>Anaerotruncus</taxon>
    </lineage>
</organism>
<dbReference type="InterPro" id="IPR015422">
    <property type="entry name" value="PyrdxlP-dep_Trfase_small"/>
</dbReference>
<evidence type="ECO:0000313" key="9">
    <source>
        <dbReference type="Proteomes" id="UP000196386"/>
    </source>
</evidence>
<dbReference type="InterPro" id="IPR015424">
    <property type="entry name" value="PyrdxlP-dep_Trfase"/>
</dbReference>
<name>A0A1Y4MFZ0_9FIRM</name>
<gene>
    <name evidence="8" type="ORF">B5F11_16935</name>
</gene>
<dbReference type="InterPro" id="IPR050596">
    <property type="entry name" value="AspAT/PAT-like"/>
</dbReference>
<dbReference type="InterPro" id="IPR004838">
    <property type="entry name" value="NHTrfase_class1_PyrdxlP-BS"/>
</dbReference>
<keyword evidence="3 6" id="KW-0032">Aminotransferase</keyword>
<keyword evidence="4 6" id="KW-0808">Transferase</keyword>
<dbReference type="InterPro" id="IPR004839">
    <property type="entry name" value="Aminotransferase_I/II_large"/>
</dbReference>
<dbReference type="Gene3D" id="3.90.1150.10">
    <property type="entry name" value="Aspartate Aminotransferase, domain 1"/>
    <property type="match status" value="1"/>
</dbReference>
<reference evidence="9" key="1">
    <citation type="submission" date="2017-04" db="EMBL/GenBank/DDBJ databases">
        <title>Function of individual gut microbiota members based on whole genome sequencing of pure cultures obtained from chicken caecum.</title>
        <authorList>
            <person name="Medvecky M."/>
            <person name="Cejkova D."/>
            <person name="Polansky O."/>
            <person name="Karasova D."/>
            <person name="Kubasova T."/>
            <person name="Cizek A."/>
            <person name="Rychlik I."/>
        </authorList>
    </citation>
    <scope>NUCLEOTIDE SEQUENCE [LARGE SCALE GENOMIC DNA]</scope>
    <source>
        <strain evidence="9">An175</strain>
    </source>
</reference>
<dbReference type="GO" id="GO:0008483">
    <property type="term" value="F:transaminase activity"/>
    <property type="evidence" value="ECO:0007669"/>
    <property type="project" value="UniProtKB-KW"/>
</dbReference>
<comment type="cofactor">
    <cofactor evidence="1 6">
        <name>pyridoxal 5'-phosphate</name>
        <dbReference type="ChEBI" id="CHEBI:597326"/>
    </cofactor>
</comment>
<evidence type="ECO:0000256" key="2">
    <source>
        <dbReference type="ARBA" id="ARBA00007441"/>
    </source>
</evidence>
<dbReference type="EC" id="2.6.1.-" evidence="6"/>
<evidence type="ECO:0000256" key="5">
    <source>
        <dbReference type="ARBA" id="ARBA00022898"/>
    </source>
</evidence>
<feature type="domain" description="Aminotransferase class I/classII large" evidence="7">
    <location>
        <begin position="31"/>
        <end position="381"/>
    </location>
</feature>
<proteinExistence type="inferred from homology"/>